<dbReference type="SUPFAM" id="SSF64268">
    <property type="entry name" value="PX domain"/>
    <property type="match status" value="1"/>
</dbReference>
<name>A0ABR4BKB3_9LECA</name>
<dbReference type="Proteomes" id="UP001590951">
    <property type="component" value="Unassembled WGS sequence"/>
</dbReference>
<evidence type="ECO:0000256" key="9">
    <source>
        <dbReference type="ARBA" id="ARBA00033785"/>
    </source>
</evidence>
<keyword evidence="6" id="KW-0472">Membrane</keyword>
<dbReference type="PANTHER" id="PTHR10555:SF170">
    <property type="entry name" value="FI18122P1"/>
    <property type="match status" value="1"/>
</dbReference>
<accession>A0ABR4BKB3</accession>
<dbReference type="Pfam" id="PF00787">
    <property type="entry name" value="PX"/>
    <property type="match status" value="1"/>
</dbReference>
<comment type="function">
    <text evidence="7">Recruits the lipid transfer protein VPS13 to endosomal and vacuolar membranes.</text>
</comment>
<organism evidence="12 13">
    <name type="scientific">Lepraria finkii</name>
    <dbReference type="NCBI Taxonomy" id="1340010"/>
    <lineage>
        <taxon>Eukaryota</taxon>
        <taxon>Fungi</taxon>
        <taxon>Dikarya</taxon>
        <taxon>Ascomycota</taxon>
        <taxon>Pezizomycotina</taxon>
        <taxon>Lecanoromycetes</taxon>
        <taxon>OSLEUM clade</taxon>
        <taxon>Lecanoromycetidae</taxon>
        <taxon>Lecanorales</taxon>
        <taxon>Lecanorineae</taxon>
        <taxon>Stereocaulaceae</taxon>
        <taxon>Lepraria</taxon>
    </lineage>
</organism>
<keyword evidence="5" id="KW-0967">Endosome</keyword>
<dbReference type="InterPro" id="IPR037917">
    <property type="entry name" value="Ypt35_PX"/>
</dbReference>
<evidence type="ECO:0000313" key="12">
    <source>
        <dbReference type="EMBL" id="KAL2058252.1"/>
    </source>
</evidence>
<dbReference type="CDD" id="cd07280">
    <property type="entry name" value="PX_YPT35"/>
    <property type="match status" value="1"/>
</dbReference>
<evidence type="ECO:0000256" key="2">
    <source>
        <dbReference type="ARBA" id="ARBA00004177"/>
    </source>
</evidence>
<dbReference type="InterPro" id="IPR001683">
    <property type="entry name" value="PX_dom"/>
</dbReference>
<evidence type="ECO:0000256" key="6">
    <source>
        <dbReference type="ARBA" id="ARBA00023136"/>
    </source>
</evidence>
<feature type="domain" description="PX" evidence="11">
    <location>
        <begin position="77"/>
        <end position="187"/>
    </location>
</feature>
<dbReference type="SMART" id="SM00312">
    <property type="entry name" value="PX"/>
    <property type="match status" value="1"/>
</dbReference>
<dbReference type="PANTHER" id="PTHR10555">
    <property type="entry name" value="SORTING NEXIN"/>
    <property type="match status" value="1"/>
</dbReference>
<dbReference type="PROSITE" id="PS50195">
    <property type="entry name" value="PX"/>
    <property type="match status" value="1"/>
</dbReference>
<feature type="region of interest" description="Disordered" evidence="10">
    <location>
        <begin position="1"/>
        <end position="71"/>
    </location>
</feature>
<evidence type="ECO:0000256" key="1">
    <source>
        <dbReference type="ARBA" id="ARBA00004148"/>
    </source>
</evidence>
<keyword evidence="13" id="KW-1185">Reference proteome</keyword>
<dbReference type="InterPro" id="IPR036871">
    <property type="entry name" value="PX_dom_sf"/>
</dbReference>
<evidence type="ECO:0000259" key="11">
    <source>
        <dbReference type="PROSITE" id="PS50195"/>
    </source>
</evidence>
<evidence type="ECO:0000256" key="7">
    <source>
        <dbReference type="ARBA" id="ARBA00033728"/>
    </source>
</evidence>
<dbReference type="EMBL" id="JBHFEH010000003">
    <property type="protein sequence ID" value="KAL2058252.1"/>
    <property type="molecule type" value="Genomic_DNA"/>
</dbReference>
<comment type="caution">
    <text evidence="12">The sequence shown here is derived from an EMBL/GenBank/DDBJ whole genome shotgun (WGS) entry which is preliminary data.</text>
</comment>
<dbReference type="Gene3D" id="3.30.1520.10">
    <property type="entry name" value="Phox-like domain"/>
    <property type="match status" value="1"/>
</dbReference>
<feature type="compositionally biased region" description="Polar residues" evidence="10">
    <location>
        <begin position="1"/>
        <end position="11"/>
    </location>
</feature>
<comment type="subcellular location">
    <subcellularLocation>
        <location evidence="2">Endosome</location>
    </subcellularLocation>
    <subcellularLocation>
        <location evidence="1">Vacuole membrane</location>
        <topology evidence="1">Peripheral membrane protein</topology>
    </subcellularLocation>
</comment>
<comment type="similarity">
    <text evidence="3">Belongs to the YPT35 family.</text>
</comment>
<proteinExistence type="inferred from homology"/>
<sequence>MDLTENGNPSVDNDDHDGGVAGPESGISAKGSLIPPYWSHRRNESYASVENTKPPPITLEDHTEGHSEQSGSCWARGVTIDGYVVVTGTVPNVGNFVVWNCKIDTLDGGSIVIRKRYSEFDDLRAKLLLTFPNSKGAMPPLPPKSLINKFRPNFLEKRRVGLAYFLNCVLLNPDLSSAPVTKEFIFT</sequence>
<reference evidence="12 13" key="1">
    <citation type="submission" date="2024-09" db="EMBL/GenBank/DDBJ databases">
        <title>Rethinking Asexuality: The Enigmatic Case of Functional Sexual Genes in Lepraria (Stereocaulaceae).</title>
        <authorList>
            <person name="Doellman M."/>
            <person name="Sun Y."/>
            <person name="Barcenas-Pena A."/>
            <person name="Lumbsch H.T."/>
            <person name="Grewe F."/>
        </authorList>
    </citation>
    <scope>NUCLEOTIDE SEQUENCE [LARGE SCALE GENOMIC DNA]</scope>
    <source>
        <strain evidence="12 13">Grewe 0041</strain>
    </source>
</reference>
<evidence type="ECO:0000256" key="4">
    <source>
        <dbReference type="ARBA" id="ARBA00022554"/>
    </source>
</evidence>
<evidence type="ECO:0000313" key="13">
    <source>
        <dbReference type="Proteomes" id="UP001590951"/>
    </source>
</evidence>
<evidence type="ECO:0000256" key="5">
    <source>
        <dbReference type="ARBA" id="ARBA00022753"/>
    </source>
</evidence>
<protein>
    <recommendedName>
        <fullName evidence="8">Endosomal/vacuolar adapter protein YPT35</fullName>
    </recommendedName>
    <alternativeName>
        <fullName evidence="9">PX domain-containing protein YPT35</fullName>
    </alternativeName>
</protein>
<evidence type="ECO:0000256" key="10">
    <source>
        <dbReference type="SAM" id="MobiDB-lite"/>
    </source>
</evidence>
<evidence type="ECO:0000256" key="3">
    <source>
        <dbReference type="ARBA" id="ARBA00007426"/>
    </source>
</evidence>
<keyword evidence="4" id="KW-0926">Vacuole</keyword>
<gene>
    <name evidence="12" type="ORF">ABVK25_001870</name>
</gene>
<evidence type="ECO:0000256" key="8">
    <source>
        <dbReference type="ARBA" id="ARBA00033774"/>
    </source>
</evidence>